<dbReference type="PANTHER" id="PTHR35807:SF1">
    <property type="entry name" value="TRANSCRIPTIONAL REGULATOR REDD"/>
    <property type="match status" value="1"/>
</dbReference>
<dbReference type="PANTHER" id="PTHR35807">
    <property type="entry name" value="TRANSCRIPTIONAL REGULATOR REDD-RELATED"/>
    <property type="match status" value="1"/>
</dbReference>
<feature type="region of interest" description="Disordered" evidence="7">
    <location>
        <begin position="268"/>
        <end position="333"/>
    </location>
</feature>
<evidence type="ECO:0000256" key="2">
    <source>
        <dbReference type="ARBA" id="ARBA00023012"/>
    </source>
</evidence>
<dbReference type="InterPro" id="IPR016032">
    <property type="entry name" value="Sig_transdc_resp-reg_C-effctor"/>
</dbReference>
<comment type="similarity">
    <text evidence="1">Belongs to the AfsR/DnrI/RedD regulatory family.</text>
</comment>
<dbReference type="EMBL" id="CP137573">
    <property type="protein sequence ID" value="WOX25871.1"/>
    <property type="molecule type" value="Genomic_DNA"/>
</dbReference>
<dbReference type="SMART" id="SM00862">
    <property type="entry name" value="Trans_reg_C"/>
    <property type="match status" value="1"/>
</dbReference>
<organism evidence="9 10">
    <name type="scientific">Streptomyces solicathayae</name>
    <dbReference type="NCBI Taxonomy" id="3081768"/>
    <lineage>
        <taxon>Bacteria</taxon>
        <taxon>Bacillati</taxon>
        <taxon>Actinomycetota</taxon>
        <taxon>Actinomycetes</taxon>
        <taxon>Kitasatosporales</taxon>
        <taxon>Streptomycetaceae</taxon>
        <taxon>Streptomyces</taxon>
    </lineage>
</organism>
<keyword evidence="2" id="KW-0902">Two-component regulatory system</keyword>
<evidence type="ECO:0000256" key="1">
    <source>
        <dbReference type="ARBA" id="ARBA00005820"/>
    </source>
</evidence>
<feature type="compositionally biased region" description="Low complexity" evidence="7">
    <location>
        <begin position="271"/>
        <end position="290"/>
    </location>
</feature>
<protein>
    <submittedName>
        <fullName evidence="9">BTAD domain-containing putative transcriptional regulator</fullName>
    </submittedName>
</protein>
<keyword evidence="10" id="KW-1185">Reference proteome</keyword>
<dbReference type="SMART" id="SM01043">
    <property type="entry name" value="BTAD"/>
    <property type="match status" value="1"/>
</dbReference>
<dbReference type="SUPFAM" id="SSF46894">
    <property type="entry name" value="C-terminal effector domain of the bipartite response regulators"/>
    <property type="match status" value="1"/>
</dbReference>
<dbReference type="SUPFAM" id="SSF48452">
    <property type="entry name" value="TPR-like"/>
    <property type="match status" value="1"/>
</dbReference>
<dbReference type="RefSeq" id="WP_318108659.1">
    <property type="nucleotide sequence ID" value="NZ_CP137573.1"/>
</dbReference>
<evidence type="ECO:0000256" key="6">
    <source>
        <dbReference type="PROSITE-ProRule" id="PRU01091"/>
    </source>
</evidence>
<dbReference type="CDD" id="cd15831">
    <property type="entry name" value="BTAD"/>
    <property type="match status" value="1"/>
</dbReference>
<dbReference type="InterPro" id="IPR005158">
    <property type="entry name" value="BTAD"/>
</dbReference>
<dbReference type="Pfam" id="PF00486">
    <property type="entry name" value="Trans_reg_C"/>
    <property type="match status" value="1"/>
</dbReference>
<name>A0ABZ0M260_9ACTN</name>
<dbReference type="InterPro" id="IPR001867">
    <property type="entry name" value="OmpR/PhoB-type_DNA-bd"/>
</dbReference>
<dbReference type="Gene3D" id="1.10.10.10">
    <property type="entry name" value="Winged helix-like DNA-binding domain superfamily/Winged helix DNA-binding domain"/>
    <property type="match status" value="1"/>
</dbReference>
<dbReference type="InterPro" id="IPR027417">
    <property type="entry name" value="P-loop_NTPase"/>
</dbReference>
<evidence type="ECO:0000256" key="3">
    <source>
        <dbReference type="ARBA" id="ARBA00023015"/>
    </source>
</evidence>
<feature type="compositionally biased region" description="Low complexity" evidence="7">
    <location>
        <begin position="298"/>
        <end position="333"/>
    </location>
</feature>
<sequence length="697" mass="73054">MSGDGGTDDGDGTADGDCTRARSVAFRTLGPLELRVAGDPVLIGADKQRVLLAMLLAHGGRAVPVAALVREIWGDEPPRSAVANLRTYVMQLRGHLRTARARLTSSRSGYVLRTDDSEFDLPCFRGKVAAARRAVAARRLPEAAELYADALDLWRGGPLEDVTQGVALREFSQHLTESYLSAVEEQVEVETALGREGSVVQRLRHVVALHPLNERLRGRLMVALYGNGDVAGALDSFNDARAALRDELGMDPGEDLCRIHRAVLRRDPSLGRGPAVAGQGAVRGAASGAAGPAGGTGPAPAGPDDGPLASASPGPRAAPGTASGTAAEDAAATRGEPGAVLGPVAYPYAVPRQLPPESTVFVGRQRELGMARAATGGAPAPTVGAPTVVFHGPGGFGKSALALRHAHDLAPLYPDGQLYADLASPAPDGRPPRPYDLVAGFLRALGVPAAQIPDSPAEAVLCYQSAVAGRRLLVVVDNARDAAQVRPLVPANNACAVLATSRSSLPTLLATRVGVRALDETASVRLLALTGTGERFAREHAAALELVRLCGGHPLALRIAGARLVGRPEWSLAGFADRLRDRARRLDELQAEGVSVRACIAESYQQLLRAPMPGRVRSVRAFQLLGLSDRAEFDVADVAGLLGTDTYRAARALDGLVETQLVEPVTEYVFRMHELIRLYAAEVAAPGCLLHAAPSVL</sequence>
<dbReference type="Pfam" id="PF03704">
    <property type="entry name" value="BTAD"/>
    <property type="match status" value="1"/>
</dbReference>
<dbReference type="Gene3D" id="3.40.50.300">
    <property type="entry name" value="P-loop containing nucleotide triphosphate hydrolases"/>
    <property type="match status" value="1"/>
</dbReference>
<dbReference type="Gene3D" id="1.25.40.10">
    <property type="entry name" value="Tetratricopeptide repeat domain"/>
    <property type="match status" value="1"/>
</dbReference>
<dbReference type="InterPro" id="IPR036388">
    <property type="entry name" value="WH-like_DNA-bd_sf"/>
</dbReference>
<evidence type="ECO:0000259" key="8">
    <source>
        <dbReference type="PROSITE" id="PS51755"/>
    </source>
</evidence>
<dbReference type="PROSITE" id="PS51755">
    <property type="entry name" value="OMPR_PHOB"/>
    <property type="match status" value="1"/>
</dbReference>
<evidence type="ECO:0000256" key="4">
    <source>
        <dbReference type="ARBA" id="ARBA00023125"/>
    </source>
</evidence>
<feature type="domain" description="OmpR/PhoB-type" evidence="8">
    <location>
        <begin position="16"/>
        <end position="114"/>
    </location>
</feature>
<evidence type="ECO:0000313" key="9">
    <source>
        <dbReference type="EMBL" id="WOX25871.1"/>
    </source>
</evidence>
<dbReference type="PRINTS" id="PR00364">
    <property type="entry name" value="DISEASERSIST"/>
</dbReference>
<reference evidence="9 10" key="1">
    <citation type="submission" date="2023-10" db="EMBL/GenBank/DDBJ databases">
        <title>The genome sequence of Streptomyces sp. HUAS YS2.</title>
        <authorList>
            <person name="Mo P."/>
        </authorList>
    </citation>
    <scope>NUCLEOTIDE SEQUENCE [LARGE SCALE GENOMIC DNA]</scope>
    <source>
        <strain evidence="9 10">HUAS YS2</strain>
    </source>
</reference>
<evidence type="ECO:0000313" key="10">
    <source>
        <dbReference type="Proteomes" id="UP001301731"/>
    </source>
</evidence>
<dbReference type="InterPro" id="IPR011990">
    <property type="entry name" value="TPR-like_helical_dom_sf"/>
</dbReference>
<keyword evidence="4 6" id="KW-0238">DNA-binding</keyword>
<gene>
    <name evidence="9" type="ORF">R2D22_32620</name>
</gene>
<dbReference type="InterPro" id="IPR051677">
    <property type="entry name" value="AfsR-DnrI-RedD_regulator"/>
</dbReference>
<dbReference type="Proteomes" id="UP001301731">
    <property type="component" value="Chromosome"/>
</dbReference>
<evidence type="ECO:0000256" key="7">
    <source>
        <dbReference type="SAM" id="MobiDB-lite"/>
    </source>
</evidence>
<keyword evidence="5" id="KW-0804">Transcription</keyword>
<dbReference type="SUPFAM" id="SSF52540">
    <property type="entry name" value="P-loop containing nucleoside triphosphate hydrolases"/>
    <property type="match status" value="1"/>
</dbReference>
<evidence type="ECO:0000256" key="5">
    <source>
        <dbReference type="ARBA" id="ARBA00023163"/>
    </source>
</evidence>
<keyword evidence="3" id="KW-0805">Transcription regulation</keyword>
<feature type="DNA-binding region" description="OmpR/PhoB-type" evidence="6">
    <location>
        <begin position="16"/>
        <end position="114"/>
    </location>
</feature>
<accession>A0ABZ0M260</accession>
<proteinExistence type="inferred from homology"/>